<evidence type="ECO:0000259" key="11">
    <source>
        <dbReference type="Pfam" id="PF07992"/>
    </source>
</evidence>
<evidence type="ECO:0000259" key="10">
    <source>
        <dbReference type="Pfam" id="PF00724"/>
    </source>
</evidence>
<dbReference type="PANTHER" id="PTHR42917:SF2">
    <property type="entry name" value="2,4-DIENOYL-COA REDUCTASE [(2E)-ENOYL-COA-PRODUCING]"/>
    <property type="match status" value="1"/>
</dbReference>
<comment type="similarity">
    <text evidence="3">In the N-terminal section; belongs to the NADH:flavin oxidoreductase/NADH oxidase family.</text>
</comment>
<dbReference type="Proteomes" id="UP000001343">
    <property type="component" value="Unassembled WGS sequence"/>
</dbReference>
<evidence type="ECO:0000256" key="1">
    <source>
        <dbReference type="ARBA" id="ARBA00001917"/>
    </source>
</evidence>
<dbReference type="GO" id="GO:0016491">
    <property type="term" value="F:oxidoreductase activity"/>
    <property type="evidence" value="ECO:0007669"/>
    <property type="project" value="UniProtKB-KW"/>
</dbReference>
<dbReference type="Gene3D" id="3.20.20.70">
    <property type="entry name" value="Aldolase class I"/>
    <property type="match status" value="1"/>
</dbReference>
<dbReference type="SUPFAM" id="SSF51395">
    <property type="entry name" value="FMN-linked oxidoreductases"/>
    <property type="match status" value="1"/>
</dbReference>
<dbReference type="GO" id="GO:0010181">
    <property type="term" value="F:FMN binding"/>
    <property type="evidence" value="ECO:0007669"/>
    <property type="project" value="InterPro"/>
</dbReference>
<dbReference type="InterPro" id="IPR001155">
    <property type="entry name" value="OxRdtase_FMN_N"/>
</dbReference>
<dbReference type="InterPro" id="IPR051793">
    <property type="entry name" value="NADH:flavin_oxidoreductase"/>
</dbReference>
<dbReference type="Pfam" id="PF07992">
    <property type="entry name" value="Pyr_redox_2"/>
    <property type="match status" value="1"/>
</dbReference>
<comment type="cofactor">
    <cofactor evidence="2">
        <name>[4Fe-4S] cluster</name>
        <dbReference type="ChEBI" id="CHEBI:49883"/>
    </cofactor>
</comment>
<dbReference type="EMBL" id="AKWM02000016">
    <property type="protein sequence ID" value="EKS01479.1"/>
    <property type="molecule type" value="Genomic_DNA"/>
</dbReference>
<dbReference type="InterPro" id="IPR013785">
    <property type="entry name" value="Aldolase_TIM"/>
</dbReference>
<evidence type="ECO:0000256" key="7">
    <source>
        <dbReference type="ARBA" id="ARBA00023002"/>
    </source>
</evidence>
<dbReference type="CDD" id="cd02930">
    <property type="entry name" value="DCR_FMN"/>
    <property type="match status" value="1"/>
</dbReference>
<dbReference type="GO" id="GO:0051536">
    <property type="term" value="F:iron-sulfur cluster binding"/>
    <property type="evidence" value="ECO:0007669"/>
    <property type="project" value="UniProtKB-KW"/>
</dbReference>
<feature type="domain" description="NADH:flavin oxidoreductase/NADH oxidase N-terminal" evidence="10">
    <location>
        <begin position="43"/>
        <end position="365"/>
    </location>
</feature>
<evidence type="ECO:0000313" key="13">
    <source>
        <dbReference type="Proteomes" id="UP000001343"/>
    </source>
</evidence>
<dbReference type="InterPro" id="IPR036188">
    <property type="entry name" value="FAD/NAD-bd_sf"/>
</dbReference>
<evidence type="ECO:0000256" key="6">
    <source>
        <dbReference type="ARBA" id="ARBA00022723"/>
    </source>
</evidence>
<keyword evidence="9" id="KW-0411">Iron-sulfur</keyword>
<comment type="cofactor">
    <cofactor evidence="1">
        <name>FMN</name>
        <dbReference type="ChEBI" id="CHEBI:58210"/>
    </cofactor>
</comment>
<dbReference type="Pfam" id="PF00724">
    <property type="entry name" value="Oxidored_FMN"/>
    <property type="match status" value="1"/>
</dbReference>
<evidence type="ECO:0000256" key="5">
    <source>
        <dbReference type="ARBA" id="ARBA00022643"/>
    </source>
</evidence>
<gene>
    <name evidence="12" type="ORF">LEP1GSC125_0404</name>
</gene>
<evidence type="ECO:0000256" key="3">
    <source>
        <dbReference type="ARBA" id="ARBA00011048"/>
    </source>
</evidence>
<proteinExistence type="inferred from homology"/>
<evidence type="ECO:0000313" key="12">
    <source>
        <dbReference type="EMBL" id="EKS01479.1"/>
    </source>
</evidence>
<sequence length="707" mass="78516">MYLYKNRKRFLKIQHNSLARFLIRFQDRKERFSQKRFVMKYSEIFQPIRIGSITLPNRVIMGSMHLGLEGMPMPVERMIAFYGRRFDGGACFITTGGIAVNHAGRGANVFFNFQKEEDCKELSVVANTLKPKGIFCAQLFHAGRYSYHRDLVAPSALRAPINRFIPKALSEEEAWKTVEDFGDSALKAKEVGFGAVEVMGSEGYLINQFFSPVTNHREDFFGGSPEKRMNFAIEVMKNVRKKVGKDFPVIYRMSGIDLIPGNPTFEEVIILAEKLKATGADALNIGIGWHESRIPTISMLVPRGAWAKISGKIKEKIKDIPIIASNRVNMPEVMARILKNHEADILSMARPFLADPDIVNKIRADQEERINTCIACNQACLDHTFKEQLVSCLVNPSANREFEIGKLKAADKKHVVVVGSGPGGLESARISAIRGHKVTVLEATDKIGGQLNLAAQIPGKSEFFETIRYFKNELKNLGVEIHFDHHATLDSIIELRPDAVIFATGVKPREFSLPGMEKKKTASYADYLSGKFRPGNQVAIIGGGGIGCDVAHKLTEEDSPTIDSYFHRYNVKSYTNAQIQKEKPNRKVSIFRRSGKIGSGLGATTAWALLQELESKDVGFYTSLNYKEVTDQGLVVETKKDGPITIECDSIILCAGQLSEVSLYEEFKAKFPEIPSYLIGGAKDASGIDAKRAMLEGFEAAIGIGVN</sequence>
<keyword evidence="5" id="KW-0288">FMN</keyword>
<evidence type="ECO:0000256" key="9">
    <source>
        <dbReference type="ARBA" id="ARBA00023014"/>
    </source>
</evidence>
<reference evidence="12 13" key="1">
    <citation type="journal article" date="2014" name="Int. J. Syst. Evol. Microbiol.">
        <title>Leptospira mayottensis sp. nov., a pathogenic species of the genus Leptospira isolated from humans.</title>
        <authorList>
            <person name="Bourhy P."/>
            <person name="Collet L."/>
            <person name="Brisse S."/>
            <person name="Picardeau M."/>
        </authorList>
    </citation>
    <scope>NUCLEOTIDE SEQUENCE [LARGE SCALE GENOMIC DNA]</scope>
    <source>
        <strain evidence="12 13">200901122</strain>
    </source>
</reference>
<keyword evidence="8" id="KW-0408">Iron</keyword>
<organism evidence="12 13">
    <name type="scientific">Leptospira mayottensis 200901122</name>
    <dbReference type="NCBI Taxonomy" id="1193010"/>
    <lineage>
        <taxon>Bacteria</taxon>
        <taxon>Pseudomonadati</taxon>
        <taxon>Spirochaetota</taxon>
        <taxon>Spirochaetia</taxon>
        <taxon>Leptospirales</taxon>
        <taxon>Leptospiraceae</taxon>
        <taxon>Leptospira</taxon>
    </lineage>
</organism>
<keyword evidence="4" id="KW-0285">Flavoprotein</keyword>
<dbReference type="PRINTS" id="PR00368">
    <property type="entry name" value="FADPNR"/>
</dbReference>
<dbReference type="PANTHER" id="PTHR42917">
    <property type="entry name" value="2,4-DIENOYL-COA REDUCTASE"/>
    <property type="match status" value="1"/>
</dbReference>
<dbReference type="GO" id="GO:0046872">
    <property type="term" value="F:metal ion binding"/>
    <property type="evidence" value="ECO:0007669"/>
    <property type="project" value="UniProtKB-KW"/>
</dbReference>
<feature type="domain" description="FAD/NAD(P)-binding" evidence="11">
    <location>
        <begin position="414"/>
        <end position="666"/>
    </location>
</feature>
<comment type="caution">
    <text evidence="12">The sequence shown here is derived from an EMBL/GenBank/DDBJ whole genome shotgun (WGS) entry which is preliminary data.</text>
</comment>
<protein>
    <submittedName>
        <fullName evidence="12">Pyridine nucleotide-disulfide oxidoreductase</fullName>
    </submittedName>
</protein>
<dbReference type="AlphaFoldDB" id="A0AA87MPR1"/>
<dbReference type="SUPFAM" id="SSF51971">
    <property type="entry name" value="Nucleotide-binding domain"/>
    <property type="match status" value="1"/>
</dbReference>
<evidence type="ECO:0000256" key="2">
    <source>
        <dbReference type="ARBA" id="ARBA00001966"/>
    </source>
</evidence>
<name>A0AA87MPR1_9LEPT</name>
<evidence type="ECO:0000256" key="4">
    <source>
        <dbReference type="ARBA" id="ARBA00022630"/>
    </source>
</evidence>
<keyword evidence="7" id="KW-0560">Oxidoreductase</keyword>
<dbReference type="Gene3D" id="3.50.50.60">
    <property type="entry name" value="FAD/NAD(P)-binding domain"/>
    <property type="match status" value="1"/>
</dbReference>
<keyword evidence="6" id="KW-0479">Metal-binding</keyword>
<dbReference type="SUPFAM" id="SSF51905">
    <property type="entry name" value="FAD/NAD(P)-binding domain"/>
    <property type="match status" value="1"/>
</dbReference>
<dbReference type="InterPro" id="IPR023753">
    <property type="entry name" value="FAD/NAD-binding_dom"/>
</dbReference>
<accession>A0AA87MPR1</accession>
<evidence type="ECO:0000256" key="8">
    <source>
        <dbReference type="ARBA" id="ARBA00023004"/>
    </source>
</evidence>
<dbReference type="Gene3D" id="3.40.50.720">
    <property type="entry name" value="NAD(P)-binding Rossmann-like Domain"/>
    <property type="match status" value="1"/>
</dbReference>